<dbReference type="AlphaFoldDB" id="A0A7J8NGV0"/>
<feature type="domain" description="SPX" evidence="1">
    <location>
        <begin position="1"/>
        <end position="100"/>
    </location>
</feature>
<evidence type="ECO:0000259" key="1">
    <source>
        <dbReference type="PROSITE" id="PS51382"/>
    </source>
</evidence>
<gene>
    <name evidence="2" type="ORF">Golob_024819</name>
</gene>
<dbReference type="PANTHER" id="PTHR45978:SF2">
    <property type="entry name" value="SPX DOMAIN-CONTAINING PROTEIN 3"/>
    <property type="match status" value="1"/>
</dbReference>
<name>A0A7J8NGV0_9ROSI</name>
<evidence type="ECO:0000313" key="2">
    <source>
        <dbReference type="EMBL" id="MBA0576090.1"/>
    </source>
</evidence>
<accession>A0A7J8NGV0</accession>
<reference evidence="2 3" key="1">
    <citation type="journal article" date="2019" name="Genome Biol. Evol.">
        <title>Insights into the evolution of the New World diploid cottons (Gossypium, subgenus Houzingenia) based on genome sequencing.</title>
        <authorList>
            <person name="Grover C.E."/>
            <person name="Arick M.A. 2nd"/>
            <person name="Thrash A."/>
            <person name="Conover J.L."/>
            <person name="Sanders W.S."/>
            <person name="Peterson D.G."/>
            <person name="Frelichowski J.E."/>
            <person name="Scheffler J.A."/>
            <person name="Scheffler B.E."/>
            <person name="Wendel J.F."/>
        </authorList>
    </citation>
    <scope>NUCLEOTIDE SEQUENCE [LARGE SCALE GENOMIC DNA]</scope>
    <source>
        <strain evidence="2">157</strain>
        <tissue evidence="2">Leaf</tissue>
    </source>
</reference>
<comment type="caution">
    <text evidence="2">The sequence shown here is derived from an EMBL/GenBank/DDBJ whole genome shotgun (WGS) entry which is preliminary data.</text>
</comment>
<proteinExistence type="predicted"/>
<dbReference type="GO" id="GO:0016036">
    <property type="term" value="P:cellular response to phosphate starvation"/>
    <property type="evidence" value="ECO:0007669"/>
    <property type="project" value="InterPro"/>
</dbReference>
<dbReference type="EMBL" id="JABEZX010337714">
    <property type="protein sequence ID" value="MBA0576090.1"/>
    <property type="molecule type" value="Genomic_DNA"/>
</dbReference>
<organism evidence="2 3">
    <name type="scientific">Gossypium lobatum</name>
    <dbReference type="NCBI Taxonomy" id="34289"/>
    <lineage>
        <taxon>Eukaryota</taxon>
        <taxon>Viridiplantae</taxon>
        <taxon>Streptophyta</taxon>
        <taxon>Embryophyta</taxon>
        <taxon>Tracheophyta</taxon>
        <taxon>Spermatophyta</taxon>
        <taxon>Magnoliopsida</taxon>
        <taxon>eudicotyledons</taxon>
        <taxon>Gunneridae</taxon>
        <taxon>Pentapetalae</taxon>
        <taxon>rosids</taxon>
        <taxon>malvids</taxon>
        <taxon>Malvales</taxon>
        <taxon>Malvaceae</taxon>
        <taxon>Malvoideae</taxon>
        <taxon>Gossypium</taxon>
    </lineage>
</organism>
<dbReference type="PROSITE" id="PS51382">
    <property type="entry name" value="SPX"/>
    <property type="match status" value="1"/>
</dbReference>
<dbReference type="PANTHER" id="PTHR45978">
    <property type="entry name" value="SPX DOMAIN-CONTAINING PROTEIN 3"/>
    <property type="match status" value="1"/>
</dbReference>
<protein>
    <recommendedName>
        <fullName evidence="1">SPX domain-containing protein</fullName>
    </recommendedName>
</protein>
<sequence>MLNNEIDKFNAFFMEQEEDFIIRHKELQERIKRVMDKWSSNGSRTEYNDEMAKIRKDVVDFHGEMVLLENYSNINFTGTFTFKTKTIRCIYLGMKYKTHFEFKSYFNPNSNGLKLN</sequence>
<evidence type="ECO:0000313" key="3">
    <source>
        <dbReference type="Proteomes" id="UP000593572"/>
    </source>
</evidence>
<keyword evidence="3" id="KW-1185">Reference proteome</keyword>
<dbReference type="InterPro" id="IPR031142">
    <property type="entry name" value="SPX_prot"/>
</dbReference>
<dbReference type="Proteomes" id="UP000593572">
    <property type="component" value="Unassembled WGS sequence"/>
</dbReference>
<dbReference type="InterPro" id="IPR004331">
    <property type="entry name" value="SPX_dom"/>
</dbReference>